<dbReference type="AlphaFoldDB" id="A0A165DFM4"/>
<evidence type="ECO:0000313" key="1">
    <source>
        <dbReference type="EMBL" id="KZV84441.1"/>
    </source>
</evidence>
<accession>A0A165DFM4</accession>
<dbReference type="Proteomes" id="UP000077266">
    <property type="component" value="Unassembled WGS sequence"/>
</dbReference>
<dbReference type="EMBL" id="KV426035">
    <property type="protein sequence ID" value="KZV91094.1"/>
    <property type="molecule type" value="Genomic_DNA"/>
</dbReference>
<evidence type="ECO:0000313" key="2">
    <source>
        <dbReference type="EMBL" id="KZV91094.1"/>
    </source>
</evidence>
<protein>
    <submittedName>
        <fullName evidence="1">Uncharacterized protein</fullName>
    </submittedName>
</protein>
<organism evidence="1 3">
    <name type="scientific">Exidia glandulosa HHB12029</name>
    <dbReference type="NCBI Taxonomy" id="1314781"/>
    <lineage>
        <taxon>Eukaryota</taxon>
        <taxon>Fungi</taxon>
        <taxon>Dikarya</taxon>
        <taxon>Basidiomycota</taxon>
        <taxon>Agaricomycotina</taxon>
        <taxon>Agaricomycetes</taxon>
        <taxon>Auriculariales</taxon>
        <taxon>Exidiaceae</taxon>
        <taxon>Exidia</taxon>
    </lineage>
</organism>
<name>A0A165DFM4_EXIGL</name>
<proteinExistence type="predicted"/>
<keyword evidence="3" id="KW-1185">Reference proteome</keyword>
<dbReference type="EMBL" id="KV426225">
    <property type="protein sequence ID" value="KZV84441.1"/>
    <property type="molecule type" value="Genomic_DNA"/>
</dbReference>
<gene>
    <name evidence="2" type="ORF">EXIGLDRAFT_719716</name>
    <name evidence="1" type="ORF">EXIGLDRAFT_727241</name>
</gene>
<evidence type="ECO:0000313" key="3">
    <source>
        <dbReference type="Proteomes" id="UP000077266"/>
    </source>
</evidence>
<sequence length="55" mass="6211">MIAHQRATKARRASWCKWYQSGTCAHAIANIGESRCGWERGEALLQRPRAVQDAI</sequence>
<reference evidence="1 3" key="1">
    <citation type="journal article" date="2016" name="Mol. Biol. Evol.">
        <title>Comparative Genomics of Early-Diverging Mushroom-Forming Fungi Provides Insights into the Origins of Lignocellulose Decay Capabilities.</title>
        <authorList>
            <person name="Nagy L.G."/>
            <person name="Riley R."/>
            <person name="Tritt A."/>
            <person name="Adam C."/>
            <person name="Daum C."/>
            <person name="Floudas D."/>
            <person name="Sun H."/>
            <person name="Yadav J.S."/>
            <person name="Pangilinan J."/>
            <person name="Larsson K.H."/>
            <person name="Matsuura K."/>
            <person name="Barry K."/>
            <person name="Labutti K."/>
            <person name="Kuo R."/>
            <person name="Ohm R.A."/>
            <person name="Bhattacharya S.S."/>
            <person name="Shirouzu T."/>
            <person name="Yoshinaga Y."/>
            <person name="Martin F.M."/>
            <person name="Grigoriev I.V."/>
            <person name="Hibbett D.S."/>
        </authorList>
    </citation>
    <scope>NUCLEOTIDE SEQUENCE [LARGE SCALE GENOMIC DNA]</scope>
    <source>
        <strain evidence="1 3">HHB12029</strain>
    </source>
</reference>